<dbReference type="HAMAP" id="MF_00835">
    <property type="entry name" value="BioC"/>
    <property type="match status" value="1"/>
</dbReference>
<dbReference type="RefSeq" id="WP_338268349.1">
    <property type="nucleotide sequence ID" value="NZ_AP027271.1"/>
</dbReference>
<evidence type="ECO:0000259" key="10">
    <source>
        <dbReference type="Pfam" id="PF08241"/>
    </source>
</evidence>
<comment type="similarity">
    <text evidence="3 9">Belongs to the methyltransferase superfamily.</text>
</comment>
<evidence type="ECO:0000256" key="3">
    <source>
        <dbReference type="ARBA" id="ARBA00008361"/>
    </source>
</evidence>
<comment type="catalytic activity">
    <reaction evidence="1 9">
        <text>malonyl-[ACP] + S-adenosyl-L-methionine = malonyl-[ACP] methyl ester + S-adenosyl-L-homocysteine</text>
        <dbReference type="Rhea" id="RHEA:17105"/>
        <dbReference type="Rhea" id="RHEA-COMP:9623"/>
        <dbReference type="Rhea" id="RHEA-COMP:9954"/>
        <dbReference type="ChEBI" id="CHEBI:57856"/>
        <dbReference type="ChEBI" id="CHEBI:59789"/>
        <dbReference type="ChEBI" id="CHEBI:78449"/>
        <dbReference type="ChEBI" id="CHEBI:78845"/>
        <dbReference type="EC" id="2.1.1.197"/>
    </reaction>
</comment>
<evidence type="ECO:0000313" key="11">
    <source>
        <dbReference type="EMBL" id="BDX03662.1"/>
    </source>
</evidence>
<keyword evidence="8 9" id="KW-0093">Biotin biosynthesis</keyword>
<feature type="domain" description="Methyltransferase type 11" evidence="10">
    <location>
        <begin position="54"/>
        <end position="150"/>
    </location>
</feature>
<evidence type="ECO:0000256" key="4">
    <source>
        <dbReference type="ARBA" id="ARBA00012327"/>
    </source>
</evidence>
<dbReference type="InterPro" id="IPR013216">
    <property type="entry name" value="Methyltransf_11"/>
</dbReference>
<dbReference type="Gene3D" id="3.40.50.150">
    <property type="entry name" value="Vaccinia Virus protein VP39"/>
    <property type="match status" value="1"/>
</dbReference>
<evidence type="ECO:0000256" key="7">
    <source>
        <dbReference type="ARBA" id="ARBA00022691"/>
    </source>
</evidence>
<reference evidence="11 12" key="1">
    <citation type="submission" date="2023-01" db="EMBL/GenBank/DDBJ databases">
        <title>Complete genome sequence of Marinomonas pontica strain 200518_36.</title>
        <authorList>
            <person name="Ueki S."/>
            <person name="Gajardo G."/>
            <person name="Maruyama F."/>
        </authorList>
    </citation>
    <scope>NUCLEOTIDE SEQUENCE [LARGE SCALE GENOMIC DNA]</scope>
    <source>
        <strain evidence="11 12">200518_36</strain>
    </source>
</reference>
<evidence type="ECO:0000256" key="9">
    <source>
        <dbReference type="HAMAP-Rule" id="MF_00835"/>
    </source>
</evidence>
<dbReference type="EMBL" id="AP027271">
    <property type="protein sequence ID" value="BDX03662.1"/>
    <property type="molecule type" value="Genomic_DNA"/>
</dbReference>
<dbReference type="InterPro" id="IPR011814">
    <property type="entry name" value="BioC"/>
</dbReference>
<dbReference type="Proteomes" id="UP001307608">
    <property type="component" value="Chromosome"/>
</dbReference>
<proteinExistence type="inferred from homology"/>
<dbReference type="EC" id="2.1.1.197" evidence="4 9"/>
<keyword evidence="5 9" id="KW-0489">Methyltransferase</keyword>
<dbReference type="Pfam" id="PF08241">
    <property type="entry name" value="Methyltransf_11"/>
    <property type="match status" value="1"/>
</dbReference>
<gene>
    <name evidence="9 11" type="primary">bioC</name>
    <name evidence="11" type="ORF">MACH16_24100</name>
</gene>
<dbReference type="CDD" id="cd02440">
    <property type="entry name" value="AdoMet_MTases"/>
    <property type="match status" value="1"/>
</dbReference>
<evidence type="ECO:0000313" key="12">
    <source>
        <dbReference type="Proteomes" id="UP001307608"/>
    </source>
</evidence>
<evidence type="ECO:0000256" key="8">
    <source>
        <dbReference type="ARBA" id="ARBA00022756"/>
    </source>
</evidence>
<dbReference type="NCBIfam" id="TIGR02072">
    <property type="entry name" value="BioC"/>
    <property type="match status" value="1"/>
</dbReference>
<evidence type="ECO:0000256" key="5">
    <source>
        <dbReference type="ARBA" id="ARBA00022603"/>
    </source>
</evidence>
<keyword evidence="6 9" id="KW-0808">Transferase</keyword>
<name>A0ABN6WP51_9GAMM</name>
<evidence type="ECO:0000256" key="2">
    <source>
        <dbReference type="ARBA" id="ARBA00004746"/>
    </source>
</evidence>
<comment type="function">
    <text evidence="9">Converts the free carboxyl group of a malonyl-thioester to its methyl ester by transfer of a methyl group from S-adenosyl-L-methionine (SAM). It allows to synthesize pimeloyl-ACP via the fatty acid synthetic pathway.</text>
</comment>
<organism evidence="11 12">
    <name type="scientific">Marinomonas pontica</name>
    <dbReference type="NCBI Taxonomy" id="264739"/>
    <lineage>
        <taxon>Bacteria</taxon>
        <taxon>Pseudomonadati</taxon>
        <taxon>Pseudomonadota</taxon>
        <taxon>Gammaproteobacteria</taxon>
        <taxon>Oceanospirillales</taxon>
        <taxon>Oceanospirillaceae</taxon>
        <taxon>Marinomonas</taxon>
    </lineage>
</organism>
<dbReference type="InterPro" id="IPR029063">
    <property type="entry name" value="SAM-dependent_MTases_sf"/>
</dbReference>
<dbReference type="PANTHER" id="PTHR44942">
    <property type="entry name" value="METHYLTRANSF_11 DOMAIN-CONTAINING PROTEIN"/>
    <property type="match status" value="1"/>
</dbReference>
<evidence type="ECO:0000256" key="1">
    <source>
        <dbReference type="ARBA" id="ARBA00000852"/>
    </source>
</evidence>
<protein>
    <recommendedName>
        <fullName evidence="4 9">Malonyl-[acyl-carrier protein] O-methyltransferase</fullName>
        <shortName evidence="9">Malonyl-ACP O-methyltransferase</shortName>
        <ecNumber evidence="4 9">2.1.1.197</ecNumber>
    </recommendedName>
    <alternativeName>
        <fullName evidence="9">Biotin synthesis protein BioC</fullName>
    </alternativeName>
</protein>
<evidence type="ECO:0000256" key="6">
    <source>
        <dbReference type="ARBA" id="ARBA00022679"/>
    </source>
</evidence>
<keyword evidence="7 9" id="KW-0949">S-adenosyl-L-methionine</keyword>
<dbReference type="InterPro" id="IPR051052">
    <property type="entry name" value="Diverse_substrate_MTase"/>
</dbReference>
<sequence>MLIPHDLPAFGYKKQLARRFDRASQSYDSYAEFQRIVLERLLSLLPTQPADVVVDLGTGTGQALASLSSVFQPTSCVALDLSAQMLSVARTRSSSLENIQFVCADAEQLPFQSSSCDVVFSSLAIQWCLAPEALFEELYRVTKPGGYVIFSTLSQDSMPEIRQAWSALDDKEHVHQYISIAALLECVSASGWRISSAELSRVPMWFASAEEAIDSLKKVGASLITSDSPSTMSPSVWKCFLHEYSKQKTDLGIPLSYQVAFVVAQK</sequence>
<dbReference type="PANTHER" id="PTHR44942:SF4">
    <property type="entry name" value="METHYLTRANSFERASE TYPE 11 DOMAIN-CONTAINING PROTEIN"/>
    <property type="match status" value="1"/>
</dbReference>
<keyword evidence="12" id="KW-1185">Reference proteome</keyword>
<accession>A0ABN6WP51</accession>
<dbReference type="SUPFAM" id="SSF53335">
    <property type="entry name" value="S-adenosyl-L-methionine-dependent methyltransferases"/>
    <property type="match status" value="1"/>
</dbReference>
<comment type="pathway">
    <text evidence="2 9">Cofactor biosynthesis; biotin biosynthesis.</text>
</comment>